<dbReference type="InterPro" id="IPR011043">
    <property type="entry name" value="Gal_Oxase/kelch_b-propeller"/>
</dbReference>
<evidence type="ECO:0000313" key="4">
    <source>
        <dbReference type="Proteomes" id="UP001530400"/>
    </source>
</evidence>
<dbReference type="InterPro" id="IPR013517">
    <property type="entry name" value="FG-GAP"/>
</dbReference>
<sequence>MTLDFSKPHNVIIDTENYLDGMLDELKDMEAMQGTATTPAADHLFKTRNSAVKLNEADAELFHRLTAKLLWVSHRGRPDIRVAVSFLCTRVREPDEDDYKKLARLMKYIRRTKFLRLTLEATHLDQNHWMIDGAFAVHDDMRSHTGSFMTFGRGMMNGSCSKQKINTTSSTQAEVVAVHDNMGPILWTKQFLEAQGYPMRPSTIMDQLAYDELMKAHYKRVDATIEQKKSGVKIDGHTEGPWLEVRSRRKTDNDINDPTIERSSASKVGSQGVGRRTNMETYGRAESTASNVGKRNSNSRMNCELAEVNGFVYKCSTAPSVNTWCGHWNYKPGDSQYWALLLVNAGGCPDEYDPSATYEEGDKVMLDDVTYKCRSWPNSAWCSVDVYAPGGVYSDIAWTTVGYCDGTISPTTAPAFSSLKDHNGCPDSYDKSRKYEANDKVASEVANAQSLVWQCSEDVHRSQYCSQFEPGHEYKLAWNLIGYCDGTMSPTSSPNFSNLKEVGDGCPMAYDAATDYEEGDAVSLFVSNNPDPWPYKAFCDAGPDYAPGSDNSNLGWTLQGYCDGTISPTPAPIFTECKWYNGTNAITVNSWSKANAWSYVPGTRVHKDGKIYTCREWPYGLWCKKIAYEPERIFVWPGDRRMCANKPNSSCPSTGPTALRAQKVTASDGAAGDKFGYSVSVWCDTVVVGSVIDDGWTGSAYVYQYSDANSTWVEVAKLTAADRASYDMFGWSVSVSGNTTVIGSHADDDKGSDSGSAYVFQNSDANGWVQVQKLTASDGAASDTFGNSVSISGNTIVIVSHQDDDTGGQSGSAYVYQYNDANSTWVQVQKLTASDAAGGDFFGCHVEVSGNTTVIGSYMDDDMGTDSGSAYVFQNSDANGWVQVQKLTASDGAAYDHFGRSVSVSGNTIVVGSYGDDQGNDIGSAYIFQYSAGNGWVEVANLTPSDGAAGDKFGFAVSVSGNTAIVGSRQDDDKGSNSGAAYVFQYSAGNGWAQVAKLIPSDGVANDNFGRSVSVSGNTAIVGVGEDMGPPVTSLGYAYVYGL</sequence>
<dbReference type="EMBL" id="JALLPJ020000075">
    <property type="protein sequence ID" value="KAL3803281.1"/>
    <property type="molecule type" value="Genomic_DNA"/>
</dbReference>
<gene>
    <name evidence="3" type="ORF">ACHAWO_000110</name>
</gene>
<comment type="caution">
    <text evidence="3">The sequence shown here is derived from an EMBL/GenBank/DDBJ whole genome shotgun (WGS) entry which is preliminary data.</text>
</comment>
<evidence type="ECO:0000256" key="1">
    <source>
        <dbReference type="ARBA" id="ARBA00022729"/>
    </source>
</evidence>
<protein>
    <submittedName>
        <fullName evidence="3">Uncharacterized protein</fullName>
    </submittedName>
</protein>
<dbReference type="PANTHER" id="PTHR36220">
    <property type="entry name" value="UNNAMED PRODUCT"/>
    <property type="match status" value="1"/>
</dbReference>
<accession>A0ABD3QTL4</accession>
<dbReference type="SUPFAM" id="SSF50965">
    <property type="entry name" value="Galactose oxidase, central domain"/>
    <property type="match status" value="1"/>
</dbReference>
<evidence type="ECO:0000313" key="3">
    <source>
        <dbReference type="EMBL" id="KAL3803281.1"/>
    </source>
</evidence>
<organism evidence="3 4">
    <name type="scientific">Cyclotella atomus</name>
    <dbReference type="NCBI Taxonomy" id="382360"/>
    <lineage>
        <taxon>Eukaryota</taxon>
        <taxon>Sar</taxon>
        <taxon>Stramenopiles</taxon>
        <taxon>Ochrophyta</taxon>
        <taxon>Bacillariophyta</taxon>
        <taxon>Coscinodiscophyceae</taxon>
        <taxon>Thalassiosirophycidae</taxon>
        <taxon>Stephanodiscales</taxon>
        <taxon>Stephanodiscaceae</taxon>
        <taxon>Cyclotella</taxon>
    </lineage>
</organism>
<reference evidence="3 4" key="1">
    <citation type="submission" date="2024-10" db="EMBL/GenBank/DDBJ databases">
        <title>Updated reference genomes for cyclostephanoid diatoms.</title>
        <authorList>
            <person name="Roberts W.R."/>
            <person name="Alverson A.J."/>
        </authorList>
    </citation>
    <scope>NUCLEOTIDE SEQUENCE [LARGE SCALE GENOMIC DNA]</scope>
    <source>
        <strain evidence="3 4">AJA010-31</strain>
    </source>
</reference>
<keyword evidence="1" id="KW-0732">Signal</keyword>
<name>A0ABD3QTL4_9STRA</name>
<dbReference type="AlphaFoldDB" id="A0ABD3QTL4"/>
<dbReference type="PANTHER" id="PTHR36220:SF1">
    <property type="entry name" value="GAMMA TUBULIN COMPLEX COMPONENT C-TERMINAL DOMAIN-CONTAINING PROTEIN"/>
    <property type="match status" value="1"/>
</dbReference>
<keyword evidence="4" id="KW-1185">Reference proteome</keyword>
<dbReference type="Pfam" id="PF14312">
    <property type="entry name" value="FG-GAP_2"/>
    <property type="match status" value="7"/>
</dbReference>
<evidence type="ECO:0000256" key="2">
    <source>
        <dbReference type="SAM" id="MobiDB-lite"/>
    </source>
</evidence>
<dbReference type="InterPro" id="IPR028994">
    <property type="entry name" value="Integrin_alpha_N"/>
</dbReference>
<feature type="region of interest" description="Disordered" evidence="2">
    <location>
        <begin position="250"/>
        <end position="275"/>
    </location>
</feature>
<dbReference type="Proteomes" id="UP001530400">
    <property type="component" value="Unassembled WGS sequence"/>
</dbReference>
<proteinExistence type="predicted"/>
<dbReference type="Gene3D" id="2.130.10.130">
    <property type="entry name" value="Integrin alpha, N-terminal"/>
    <property type="match status" value="2"/>
</dbReference>